<evidence type="ECO:0000313" key="2">
    <source>
        <dbReference type="EMBL" id="KAJ3598237.1"/>
    </source>
</evidence>
<reference evidence="2" key="1">
    <citation type="submission" date="2022-07" db="EMBL/GenBank/DDBJ databases">
        <title>Chromosome-level genome of Muraenolepis orangiensis.</title>
        <authorList>
            <person name="Kim J."/>
        </authorList>
    </citation>
    <scope>NUCLEOTIDE SEQUENCE</scope>
    <source>
        <strain evidence="2">KU_S4_2022</strain>
        <tissue evidence="2">Muscle</tissue>
    </source>
</reference>
<organism evidence="2 3">
    <name type="scientific">Muraenolepis orangiensis</name>
    <name type="common">Patagonian moray cod</name>
    <dbReference type="NCBI Taxonomy" id="630683"/>
    <lineage>
        <taxon>Eukaryota</taxon>
        <taxon>Metazoa</taxon>
        <taxon>Chordata</taxon>
        <taxon>Craniata</taxon>
        <taxon>Vertebrata</taxon>
        <taxon>Euteleostomi</taxon>
        <taxon>Actinopterygii</taxon>
        <taxon>Neopterygii</taxon>
        <taxon>Teleostei</taxon>
        <taxon>Neoteleostei</taxon>
        <taxon>Acanthomorphata</taxon>
        <taxon>Zeiogadaria</taxon>
        <taxon>Gadariae</taxon>
        <taxon>Gadiformes</taxon>
        <taxon>Muraenolepidoidei</taxon>
        <taxon>Muraenolepididae</taxon>
        <taxon>Muraenolepis</taxon>
    </lineage>
</organism>
<sequence>MFQRVSLRRAFPPGFPPLSPPYTSLLWTPLYRRGFRKHSPVFRCFPEETRVDTARSEQRDPTRAVEVAPVTASTRRRHGRTHRSSPLTVRTGRKWRDHQPWISYSGSARFH</sequence>
<proteinExistence type="predicted"/>
<accession>A0A9Q0E0C1</accession>
<evidence type="ECO:0000256" key="1">
    <source>
        <dbReference type="SAM" id="MobiDB-lite"/>
    </source>
</evidence>
<feature type="compositionally biased region" description="Basic residues" evidence="1">
    <location>
        <begin position="74"/>
        <end position="83"/>
    </location>
</feature>
<protein>
    <submittedName>
        <fullName evidence="2">Uncharacterized protein</fullName>
    </submittedName>
</protein>
<feature type="compositionally biased region" description="Basic and acidic residues" evidence="1">
    <location>
        <begin position="53"/>
        <end position="63"/>
    </location>
</feature>
<keyword evidence="3" id="KW-1185">Reference proteome</keyword>
<dbReference type="EMBL" id="JANIIK010000109">
    <property type="protein sequence ID" value="KAJ3598237.1"/>
    <property type="molecule type" value="Genomic_DNA"/>
</dbReference>
<feature type="region of interest" description="Disordered" evidence="1">
    <location>
        <begin position="53"/>
        <end position="92"/>
    </location>
</feature>
<dbReference type="Proteomes" id="UP001148018">
    <property type="component" value="Unassembled WGS sequence"/>
</dbReference>
<gene>
    <name evidence="2" type="ORF">NHX12_001748</name>
</gene>
<comment type="caution">
    <text evidence="2">The sequence shown here is derived from an EMBL/GenBank/DDBJ whole genome shotgun (WGS) entry which is preliminary data.</text>
</comment>
<name>A0A9Q0E0C1_9TELE</name>
<dbReference type="AlphaFoldDB" id="A0A9Q0E0C1"/>
<evidence type="ECO:0000313" key="3">
    <source>
        <dbReference type="Proteomes" id="UP001148018"/>
    </source>
</evidence>